<comment type="caution">
    <text evidence="1">The sequence shown here is derived from an EMBL/GenBank/DDBJ whole genome shotgun (WGS) entry which is preliminary data.</text>
</comment>
<reference evidence="1 2" key="1">
    <citation type="submission" date="2011-01" db="EMBL/GenBank/DDBJ databases">
        <authorList>
            <person name="Weinstock G."/>
            <person name="Sodergren E."/>
            <person name="Clifton S."/>
            <person name="Fulton L."/>
            <person name="Fulton B."/>
            <person name="Courtney L."/>
            <person name="Fronick C."/>
            <person name="Harrison M."/>
            <person name="Strong C."/>
            <person name="Farmer C."/>
            <person name="Delahaunty K."/>
            <person name="Markovic C."/>
            <person name="Hall O."/>
            <person name="Minx P."/>
            <person name="Tomlinson C."/>
            <person name="Mitreva M."/>
            <person name="Hou S."/>
            <person name="Chen J."/>
            <person name="Wollam A."/>
            <person name="Pepin K.H."/>
            <person name="Johnson M."/>
            <person name="Bhonagiri V."/>
            <person name="Zhang X."/>
            <person name="Suruliraj S."/>
            <person name="Warren W."/>
            <person name="Chinwalla A."/>
            <person name="Mardis E.R."/>
            <person name="Wilson R.K."/>
        </authorList>
    </citation>
    <scope>NUCLEOTIDE SEQUENCE [LARGE SCALE GENOMIC DNA]</scope>
    <source>
        <strain evidence="2">DSM 22608 / JCM 16073 / KCTC 15190 / YIT 12066</strain>
    </source>
</reference>
<keyword evidence="2" id="KW-1185">Reference proteome</keyword>
<dbReference type="STRING" id="762983.HMPREF9444_00889"/>
<dbReference type="AlphaFoldDB" id="E8LJL0"/>
<dbReference type="Proteomes" id="UP000018458">
    <property type="component" value="Unassembled WGS sequence"/>
</dbReference>
<gene>
    <name evidence="1" type="ORF">HMPREF9444_00889</name>
</gene>
<name>E8LJL0_SUCHY</name>
<dbReference type="EMBL" id="AEVO01000042">
    <property type="protein sequence ID" value="EFY07308.1"/>
    <property type="molecule type" value="Genomic_DNA"/>
</dbReference>
<evidence type="ECO:0000313" key="2">
    <source>
        <dbReference type="Proteomes" id="UP000018458"/>
    </source>
</evidence>
<protein>
    <submittedName>
        <fullName evidence="1">Uncharacterized protein</fullName>
    </submittedName>
</protein>
<dbReference type="HOGENOM" id="CLU_3318067_0_0_6"/>
<accession>E8LJL0</accession>
<organism evidence="1 2">
    <name type="scientific">Succinatimonas hippei (strain DSM 22608 / JCM 16073 / KCTC 15190 / YIT 12066)</name>
    <dbReference type="NCBI Taxonomy" id="762983"/>
    <lineage>
        <taxon>Bacteria</taxon>
        <taxon>Pseudomonadati</taxon>
        <taxon>Pseudomonadota</taxon>
        <taxon>Gammaproteobacteria</taxon>
        <taxon>Aeromonadales</taxon>
        <taxon>Succinivibrionaceae</taxon>
        <taxon>Succinatimonas</taxon>
    </lineage>
</organism>
<proteinExistence type="predicted"/>
<sequence>MSLSYADLFFIRQYEVKAHGDKFFVPFLFFDFYRFIFFD</sequence>
<evidence type="ECO:0000313" key="1">
    <source>
        <dbReference type="EMBL" id="EFY07308.1"/>
    </source>
</evidence>